<dbReference type="Proteomes" id="UP000607653">
    <property type="component" value="Unassembled WGS sequence"/>
</dbReference>
<accession>A0A822ZBF0</accession>
<sequence length="51" mass="5930">MDDESNKVTDHSKVIVILDSSSLNNRSIMSILFFWIKWFPIRAKSNSRSKS</sequence>
<dbReference type="EMBL" id="DUZY01000006">
    <property type="protein sequence ID" value="DAD43574.1"/>
    <property type="molecule type" value="Genomic_DNA"/>
</dbReference>
<protein>
    <submittedName>
        <fullName evidence="1">Uncharacterized protein</fullName>
    </submittedName>
</protein>
<evidence type="ECO:0000313" key="2">
    <source>
        <dbReference type="Proteomes" id="UP000607653"/>
    </source>
</evidence>
<comment type="caution">
    <text evidence="1">The sequence shown here is derived from an EMBL/GenBank/DDBJ whole genome shotgun (WGS) entry which is preliminary data.</text>
</comment>
<evidence type="ECO:0000313" key="1">
    <source>
        <dbReference type="EMBL" id="DAD43574.1"/>
    </source>
</evidence>
<name>A0A822ZBF0_NELNU</name>
<organism evidence="1 2">
    <name type="scientific">Nelumbo nucifera</name>
    <name type="common">Sacred lotus</name>
    <dbReference type="NCBI Taxonomy" id="4432"/>
    <lineage>
        <taxon>Eukaryota</taxon>
        <taxon>Viridiplantae</taxon>
        <taxon>Streptophyta</taxon>
        <taxon>Embryophyta</taxon>
        <taxon>Tracheophyta</taxon>
        <taxon>Spermatophyta</taxon>
        <taxon>Magnoliopsida</taxon>
        <taxon>Proteales</taxon>
        <taxon>Nelumbonaceae</taxon>
        <taxon>Nelumbo</taxon>
    </lineage>
</organism>
<dbReference type="AlphaFoldDB" id="A0A822ZBF0"/>
<reference evidence="1 2" key="1">
    <citation type="journal article" date="2020" name="Mol. Biol. Evol.">
        <title>Distinct Expression and Methylation Patterns for Genes with Different Fates following a Single Whole-Genome Duplication in Flowering Plants.</title>
        <authorList>
            <person name="Shi T."/>
            <person name="Rahmani R.S."/>
            <person name="Gugger P.F."/>
            <person name="Wang M."/>
            <person name="Li H."/>
            <person name="Zhang Y."/>
            <person name="Li Z."/>
            <person name="Wang Q."/>
            <person name="Van de Peer Y."/>
            <person name="Marchal K."/>
            <person name="Chen J."/>
        </authorList>
    </citation>
    <scope>NUCLEOTIDE SEQUENCE [LARGE SCALE GENOMIC DNA]</scope>
    <source>
        <tissue evidence="1">Leaf</tissue>
    </source>
</reference>
<keyword evidence="2" id="KW-1185">Reference proteome</keyword>
<gene>
    <name evidence="1" type="ORF">HUJ06_001804</name>
</gene>
<proteinExistence type="predicted"/>